<proteinExistence type="predicted"/>
<sequence length="258" mass="27967">MVAVTDPILEVADVEKHFGGITALDNATFDVDPGITGLIGPNGAGKSTMFDCITGFLQPDGGSVRFRGEDVTAERPPSVADRGLVRTFQIPRELPEMTVRENLALAPKGQSGERLVTAWTRGGDYFDDERDAQAGAVEMAERLEIDHLLDAPAGDLSGGQRKLLELARALLTEPDLVLLDEPLAGVNPTLENKILDHIQRLESEGYSFLFIEHDIDVIMEYCQEVIVMHQGAVLTAGDPQAVRSDERVIEAYLGGDGE</sequence>
<keyword evidence="1" id="KW-0813">Transport</keyword>
<dbReference type="InterPro" id="IPR027417">
    <property type="entry name" value="P-loop_NTPase"/>
</dbReference>
<dbReference type="CDD" id="cd03219">
    <property type="entry name" value="ABC_Mj1267_LivG_branched"/>
    <property type="match status" value="1"/>
</dbReference>
<dbReference type="InterPro" id="IPR051120">
    <property type="entry name" value="ABC_AA/LPS_Transport"/>
</dbReference>
<dbReference type="EMBL" id="WUUU01000213">
    <property type="protein sequence ID" value="MXR22173.1"/>
    <property type="molecule type" value="Genomic_DNA"/>
</dbReference>
<dbReference type="InterPro" id="IPR032823">
    <property type="entry name" value="BCA_ABC_TP_C"/>
</dbReference>
<name>A0A6B0SRH1_9EURY</name>
<dbReference type="InterPro" id="IPR003593">
    <property type="entry name" value="AAA+_ATPase"/>
</dbReference>
<dbReference type="InterPro" id="IPR017871">
    <property type="entry name" value="ABC_transporter-like_CS"/>
</dbReference>
<dbReference type="GO" id="GO:0005524">
    <property type="term" value="F:ATP binding"/>
    <property type="evidence" value="ECO:0007669"/>
    <property type="project" value="UniProtKB-KW"/>
</dbReference>
<dbReference type="GO" id="GO:0005886">
    <property type="term" value="C:plasma membrane"/>
    <property type="evidence" value="ECO:0007669"/>
    <property type="project" value="TreeGrafter"/>
</dbReference>
<dbReference type="Pfam" id="PF00005">
    <property type="entry name" value="ABC_tran"/>
    <property type="match status" value="1"/>
</dbReference>
<dbReference type="Pfam" id="PF12399">
    <property type="entry name" value="BCA_ABC_TP_C"/>
    <property type="match status" value="1"/>
</dbReference>
<dbReference type="InterPro" id="IPR003439">
    <property type="entry name" value="ABC_transporter-like_ATP-bd"/>
</dbReference>
<dbReference type="SMART" id="SM00382">
    <property type="entry name" value="AAA"/>
    <property type="match status" value="1"/>
</dbReference>
<comment type="caution">
    <text evidence="5">The sequence shown here is derived from an EMBL/GenBank/DDBJ whole genome shotgun (WGS) entry which is preliminary data.</text>
</comment>
<dbReference type="PANTHER" id="PTHR45772:SF9">
    <property type="entry name" value="CONSERVED COMPONENT OF ABC TRANSPORTER FOR NATURAL AMINO ACIDS"/>
    <property type="match status" value="1"/>
</dbReference>
<protein>
    <submittedName>
        <fullName evidence="5">ATP-binding cassette domain-containing protein</fullName>
    </submittedName>
</protein>
<evidence type="ECO:0000256" key="2">
    <source>
        <dbReference type="ARBA" id="ARBA00022741"/>
    </source>
</evidence>
<evidence type="ECO:0000256" key="3">
    <source>
        <dbReference type="ARBA" id="ARBA00022840"/>
    </source>
</evidence>
<dbReference type="PROSITE" id="PS00211">
    <property type="entry name" value="ABC_TRANSPORTER_1"/>
    <property type="match status" value="1"/>
</dbReference>
<dbReference type="PANTHER" id="PTHR45772">
    <property type="entry name" value="CONSERVED COMPONENT OF ABC TRANSPORTER FOR NATURAL AMINO ACIDS-RELATED"/>
    <property type="match status" value="1"/>
</dbReference>
<keyword evidence="3 5" id="KW-0067">ATP-binding</keyword>
<dbReference type="SUPFAM" id="SSF52540">
    <property type="entry name" value="P-loop containing nucleoside triphosphate hydrolases"/>
    <property type="match status" value="1"/>
</dbReference>
<evidence type="ECO:0000313" key="5">
    <source>
        <dbReference type="EMBL" id="MXR22173.1"/>
    </source>
</evidence>
<reference evidence="5 6" key="1">
    <citation type="submission" date="2019-12" db="EMBL/GenBank/DDBJ databases">
        <title>Isolation and characterization of three novel carbon monoxide-oxidizing members of Halobacteria from salione crusts and soils.</title>
        <authorList>
            <person name="Myers M.R."/>
            <person name="King G.M."/>
        </authorList>
    </citation>
    <scope>NUCLEOTIDE SEQUENCE [LARGE SCALE GENOMIC DNA]</scope>
    <source>
        <strain evidence="5 6">PCN9</strain>
    </source>
</reference>
<dbReference type="AlphaFoldDB" id="A0A6B0SRH1"/>
<keyword evidence="6" id="KW-1185">Reference proteome</keyword>
<feature type="domain" description="ABC transporter" evidence="4">
    <location>
        <begin position="9"/>
        <end position="255"/>
    </location>
</feature>
<dbReference type="GO" id="GO:0016887">
    <property type="term" value="F:ATP hydrolysis activity"/>
    <property type="evidence" value="ECO:0007669"/>
    <property type="project" value="InterPro"/>
</dbReference>
<accession>A0A6B0SRH1</accession>
<dbReference type="Gene3D" id="3.40.50.300">
    <property type="entry name" value="P-loop containing nucleotide triphosphate hydrolases"/>
    <property type="match status" value="1"/>
</dbReference>
<dbReference type="Proteomes" id="UP000471521">
    <property type="component" value="Unassembled WGS sequence"/>
</dbReference>
<dbReference type="RefSeq" id="WP_394351537.1">
    <property type="nucleotide sequence ID" value="NZ_WUUU01000213.1"/>
</dbReference>
<dbReference type="PROSITE" id="PS50893">
    <property type="entry name" value="ABC_TRANSPORTER_2"/>
    <property type="match status" value="1"/>
</dbReference>
<keyword evidence="2" id="KW-0547">Nucleotide-binding</keyword>
<evidence type="ECO:0000256" key="1">
    <source>
        <dbReference type="ARBA" id="ARBA00022448"/>
    </source>
</evidence>
<evidence type="ECO:0000313" key="6">
    <source>
        <dbReference type="Proteomes" id="UP000471521"/>
    </source>
</evidence>
<gene>
    <name evidence="5" type="ORF">GRX66_16830</name>
</gene>
<organism evidence="5 6">
    <name type="scientific">Halobacterium bonnevillei</name>
    <dbReference type="NCBI Taxonomy" id="2692200"/>
    <lineage>
        <taxon>Archaea</taxon>
        <taxon>Methanobacteriati</taxon>
        <taxon>Methanobacteriota</taxon>
        <taxon>Stenosarchaea group</taxon>
        <taxon>Halobacteria</taxon>
        <taxon>Halobacteriales</taxon>
        <taxon>Halobacteriaceae</taxon>
        <taxon>Halobacterium</taxon>
    </lineage>
</organism>
<evidence type="ECO:0000259" key="4">
    <source>
        <dbReference type="PROSITE" id="PS50893"/>
    </source>
</evidence>